<dbReference type="GO" id="GO:0050043">
    <property type="term" value="F:lactate racemase activity"/>
    <property type="evidence" value="ECO:0007669"/>
    <property type="project" value="InterPro"/>
</dbReference>
<evidence type="ECO:0000259" key="1">
    <source>
        <dbReference type="Pfam" id="PF09861"/>
    </source>
</evidence>
<protein>
    <recommendedName>
        <fullName evidence="1">LarA-like N-terminal domain-containing protein</fullName>
    </recommendedName>
</protein>
<evidence type="ECO:0000313" key="3">
    <source>
        <dbReference type="Proteomes" id="UP000008631"/>
    </source>
</evidence>
<dbReference type="Pfam" id="PF09861">
    <property type="entry name" value="Lar_N"/>
    <property type="match status" value="1"/>
</dbReference>
<dbReference type="PANTHER" id="PTHR33171:SF17">
    <property type="entry name" value="LARA-LIKE N-TERMINAL DOMAIN-CONTAINING PROTEIN"/>
    <property type="match status" value="1"/>
</dbReference>
<dbReference type="PANTHER" id="PTHR33171">
    <property type="entry name" value="LAR_N DOMAIN-CONTAINING PROTEIN"/>
    <property type="match status" value="1"/>
</dbReference>
<accession>E8R4L0</accession>
<gene>
    <name evidence="2" type="ordered locus">Isop_0004</name>
</gene>
<dbReference type="InParanoid" id="E8R4L0"/>
<dbReference type="eggNOG" id="COG3875">
    <property type="taxonomic scope" value="Bacteria"/>
</dbReference>
<dbReference type="OrthoDB" id="9770545at2"/>
<organism evidence="2 3">
    <name type="scientific">Isosphaera pallida (strain ATCC 43644 / DSM 9630 / IS1B)</name>
    <dbReference type="NCBI Taxonomy" id="575540"/>
    <lineage>
        <taxon>Bacteria</taxon>
        <taxon>Pseudomonadati</taxon>
        <taxon>Planctomycetota</taxon>
        <taxon>Planctomycetia</taxon>
        <taxon>Isosphaerales</taxon>
        <taxon>Isosphaeraceae</taxon>
        <taxon>Isosphaera</taxon>
    </lineage>
</organism>
<dbReference type="HOGENOM" id="CLU_050189_0_0_0"/>
<dbReference type="STRING" id="575540.Isop_0004"/>
<reference key="1">
    <citation type="submission" date="2010-11" db="EMBL/GenBank/DDBJ databases">
        <title>The complete sequence of chromosome of Isophaera pallida ATCC 43644.</title>
        <authorList>
            <consortium name="US DOE Joint Genome Institute (JGI-PGF)"/>
            <person name="Lucas S."/>
            <person name="Copeland A."/>
            <person name="Lapidus A."/>
            <person name="Bruce D."/>
            <person name="Goodwin L."/>
            <person name="Pitluck S."/>
            <person name="Kyrpides N."/>
            <person name="Mavromatis K."/>
            <person name="Pagani I."/>
            <person name="Ivanova N."/>
            <person name="Saunders E."/>
            <person name="Brettin T."/>
            <person name="Detter J.C."/>
            <person name="Han C."/>
            <person name="Tapia R."/>
            <person name="Land M."/>
            <person name="Hauser L."/>
            <person name="Markowitz V."/>
            <person name="Cheng J.-F."/>
            <person name="Hugenholtz P."/>
            <person name="Woyke T."/>
            <person name="Wu D."/>
            <person name="Eisen J.A."/>
        </authorList>
    </citation>
    <scope>NUCLEOTIDE SEQUENCE</scope>
    <source>
        <strain>ATCC 43644</strain>
    </source>
</reference>
<dbReference type="KEGG" id="ipa:Isop_0004"/>
<dbReference type="EMBL" id="CP002353">
    <property type="protein sequence ID" value="ADV60601.1"/>
    <property type="molecule type" value="Genomic_DNA"/>
</dbReference>
<evidence type="ECO:0000313" key="2">
    <source>
        <dbReference type="EMBL" id="ADV60601.1"/>
    </source>
</evidence>
<dbReference type="InterPro" id="IPR048068">
    <property type="entry name" value="LarA-like"/>
</dbReference>
<dbReference type="AlphaFoldDB" id="E8R4L0"/>
<reference evidence="2 3" key="2">
    <citation type="journal article" date="2011" name="Stand. Genomic Sci.">
        <title>Complete genome sequence of Isosphaera pallida type strain (IS1B).</title>
        <authorList>
            <consortium name="US DOE Joint Genome Institute (JGI-PGF)"/>
            <person name="Goker M."/>
            <person name="Cleland D."/>
            <person name="Saunders E."/>
            <person name="Lapidus A."/>
            <person name="Nolan M."/>
            <person name="Lucas S."/>
            <person name="Hammon N."/>
            <person name="Deshpande S."/>
            <person name="Cheng J.F."/>
            <person name="Tapia R."/>
            <person name="Han C."/>
            <person name="Goodwin L."/>
            <person name="Pitluck S."/>
            <person name="Liolios K."/>
            <person name="Pagani I."/>
            <person name="Ivanova N."/>
            <person name="Mavromatis K."/>
            <person name="Pati A."/>
            <person name="Chen A."/>
            <person name="Palaniappan K."/>
            <person name="Land M."/>
            <person name="Hauser L."/>
            <person name="Chang Y.J."/>
            <person name="Jeffries C.D."/>
            <person name="Detter J.C."/>
            <person name="Beck B."/>
            <person name="Woyke T."/>
            <person name="Bristow J."/>
            <person name="Eisen J.A."/>
            <person name="Markowitz V."/>
            <person name="Hugenholtz P."/>
            <person name="Kyrpides N.C."/>
            <person name="Klenk H.P."/>
        </authorList>
    </citation>
    <scope>NUCLEOTIDE SEQUENCE [LARGE SCALE GENOMIC DNA]</scope>
    <source>
        <strain evidence="3">ATCC 43644 / DSM 9630 / IS1B</strain>
    </source>
</reference>
<dbReference type="SMR" id="E8R4L0"/>
<dbReference type="RefSeq" id="WP_013562890.1">
    <property type="nucleotide sequence ID" value="NC_014962.1"/>
</dbReference>
<dbReference type="InterPro" id="IPR018657">
    <property type="entry name" value="LarA-like_N"/>
</dbReference>
<dbReference type="Gene3D" id="3.40.50.11440">
    <property type="match status" value="1"/>
</dbReference>
<sequence length="475" mass="52534">MSMSCSTPPGSSDVWPRPGFPEVLIPWGPGERLALRMPESWRLIDVTQPLLDDALASEEYEARLGRLLDDPASGWSETLATTPLGRVALVIDDPSRWTPVERALPVVLERLERAGVGDDSIDLVVAVGRHRPVDREAMVRRLGAELTDRLRWWSPPVDDPTAYDDLGTIDQDLPVRLFRPVVQADLRVLIGSTLPHLQAGFGGGWKLILPGCAHRSSLAAVHRRGIRPEDHPETLLGGDPDLNPMRQAITRAMTLLPGKTFSIGHVLGVPGQILRVEAGCPDEVQRRLAHEARRRFQAPFRPPAEVVVVGNSPWPGDPLQSFKALIHHRAACRPGGALVGLFWASPDELDRSLDRRSLRRLGRGGRPAAWLIRHGLGLADRLASIWKLRPAFMIHWARELVVDRAVFVYCPLLHQVVGPHLGPVRLFDNLEALWNAVEVHLDQAGSHFRSAVRGGVRVRVFPQGGLTYCRPSSIV</sequence>
<name>E8R4L0_ISOPI</name>
<dbReference type="Proteomes" id="UP000008631">
    <property type="component" value="Chromosome"/>
</dbReference>
<proteinExistence type="predicted"/>
<keyword evidence="3" id="KW-1185">Reference proteome</keyword>
<feature type="domain" description="LarA-like N-terminal" evidence="1">
    <location>
        <begin position="56"/>
        <end position="226"/>
    </location>
</feature>